<dbReference type="EMBL" id="CP013695">
    <property type="protein sequence ID" value="ALU32222.1"/>
    <property type="molecule type" value="Genomic_DNA"/>
</dbReference>
<accession>A0A0U3FWV5</accession>
<name>A0A0U3FWV5_9CREN</name>
<gene>
    <name evidence="1" type="ORF">ATY89_05720</name>
    <name evidence="2" type="ORF">ATZ20_08745</name>
</gene>
<dbReference type="Proteomes" id="UP000065473">
    <property type="component" value="Chromosome"/>
</dbReference>
<dbReference type="OrthoDB" id="33048at2157"/>
<protein>
    <submittedName>
        <fullName evidence="2">Uncharacterized protein</fullName>
    </submittedName>
</protein>
<dbReference type="EMBL" id="CP013694">
    <property type="protein sequence ID" value="ALU29493.1"/>
    <property type="molecule type" value="Genomic_DNA"/>
</dbReference>
<dbReference type="STRING" id="1435377.SUSAZ_00535"/>
<dbReference type="PaxDb" id="1435377-SUSAZ_00535"/>
<dbReference type="AlphaFoldDB" id="A0A0U3FWV5"/>
<reference evidence="3 4" key="1">
    <citation type="submission" date="2015-12" db="EMBL/GenBank/DDBJ databases">
        <title>A stable core within a dynamic pangenome in Sulfolobus acidocaldarius.</title>
        <authorList>
            <person name="Anderson R."/>
            <person name="Kouris A."/>
            <person name="Seward C."/>
            <person name="Campbell K."/>
            <person name="Whitaker R."/>
        </authorList>
    </citation>
    <scope>NUCLEOTIDE SEQUENCE [LARGE SCALE GENOMIC DNA]</scope>
    <source>
        <strain evidence="1 4">GG12-C01-09</strain>
        <strain evidence="2 3">NG05B_CO5_07</strain>
    </source>
</reference>
<evidence type="ECO:0000313" key="2">
    <source>
        <dbReference type="EMBL" id="ALU32222.1"/>
    </source>
</evidence>
<organism evidence="2 3">
    <name type="scientific">Sulfolobus acidocaldarius</name>
    <dbReference type="NCBI Taxonomy" id="2285"/>
    <lineage>
        <taxon>Archaea</taxon>
        <taxon>Thermoproteota</taxon>
        <taxon>Thermoprotei</taxon>
        <taxon>Sulfolobales</taxon>
        <taxon>Sulfolobaceae</taxon>
        <taxon>Sulfolobus</taxon>
    </lineage>
</organism>
<dbReference type="GeneID" id="14550641"/>
<evidence type="ECO:0000313" key="4">
    <source>
        <dbReference type="Proteomes" id="UP000065473"/>
    </source>
</evidence>
<evidence type="ECO:0000313" key="1">
    <source>
        <dbReference type="EMBL" id="ALU29493.1"/>
    </source>
</evidence>
<dbReference type="RefSeq" id="WP_011277037.1">
    <property type="nucleotide sequence ID" value="NZ_BHWZ01000001.1"/>
</dbReference>
<evidence type="ECO:0000313" key="3">
    <source>
        <dbReference type="Proteomes" id="UP000060043"/>
    </source>
</evidence>
<proteinExistence type="predicted"/>
<dbReference type="Proteomes" id="UP000060043">
    <property type="component" value="Chromosome"/>
</dbReference>
<dbReference type="OMA" id="HDHISSA"/>
<sequence length="84" mass="9555">MITSQDSKKYYAVSKLDSLDLEKNVQSGYHEHVSSAIDEISKNVKDILRSQGYSGKFEIFVEVYAKENGKSRLIQTVKLKINVN</sequence>